<comment type="caution">
    <text evidence="2">The sequence shown here is derived from an EMBL/GenBank/DDBJ whole genome shotgun (WGS) entry which is preliminary data.</text>
</comment>
<dbReference type="AlphaFoldDB" id="A0AAW2Z798"/>
<name>A0AAW2Z798_9EUKA</name>
<evidence type="ECO:0000313" key="3">
    <source>
        <dbReference type="Proteomes" id="UP001431209"/>
    </source>
</evidence>
<proteinExistence type="predicted"/>
<dbReference type="Proteomes" id="UP001431209">
    <property type="component" value="Unassembled WGS sequence"/>
</dbReference>
<sequence>MSSSEQIPADKEIERQEINATTSSLAKTPEEGGMTQFIKTVGGDVANIANELGQTAVESALSVRDAVTETFNPQPQLNTTTDQADK</sequence>
<accession>A0AAW2Z798</accession>
<gene>
    <name evidence="2" type="ORF">AKO1_003337</name>
</gene>
<keyword evidence="3" id="KW-1185">Reference proteome</keyword>
<protein>
    <submittedName>
        <fullName evidence="2">HtpG</fullName>
    </submittedName>
</protein>
<evidence type="ECO:0000313" key="2">
    <source>
        <dbReference type="EMBL" id="KAL0485666.1"/>
    </source>
</evidence>
<dbReference type="EMBL" id="JAOPGA020001156">
    <property type="protein sequence ID" value="KAL0485666.1"/>
    <property type="molecule type" value="Genomic_DNA"/>
</dbReference>
<feature type="compositionally biased region" description="Basic and acidic residues" evidence="1">
    <location>
        <begin position="8"/>
        <end position="17"/>
    </location>
</feature>
<evidence type="ECO:0000256" key="1">
    <source>
        <dbReference type="SAM" id="MobiDB-lite"/>
    </source>
</evidence>
<feature type="region of interest" description="Disordered" evidence="1">
    <location>
        <begin position="1"/>
        <end position="32"/>
    </location>
</feature>
<organism evidence="2 3">
    <name type="scientific">Acrasis kona</name>
    <dbReference type="NCBI Taxonomy" id="1008807"/>
    <lineage>
        <taxon>Eukaryota</taxon>
        <taxon>Discoba</taxon>
        <taxon>Heterolobosea</taxon>
        <taxon>Tetramitia</taxon>
        <taxon>Eutetramitia</taxon>
        <taxon>Acrasidae</taxon>
        <taxon>Acrasis</taxon>
    </lineage>
</organism>
<reference evidence="2 3" key="1">
    <citation type="submission" date="2024-03" db="EMBL/GenBank/DDBJ databases">
        <title>The Acrasis kona genome and developmental transcriptomes reveal deep origins of eukaryotic multicellular pathways.</title>
        <authorList>
            <person name="Sheikh S."/>
            <person name="Fu C.-J."/>
            <person name="Brown M.W."/>
            <person name="Baldauf S.L."/>
        </authorList>
    </citation>
    <scope>NUCLEOTIDE SEQUENCE [LARGE SCALE GENOMIC DNA]</scope>
    <source>
        <strain evidence="2 3">ATCC MYA-3509</strain>
    </source>
</reference>